<evidence type="ECO:0000256" key="1">
    <source>
        <dbReference type="ARBA" id="ARBA00025757"/>
    </source>
</evidence>
<evidence type="ECO:0000256" key="2">
    <source>
        <dbReference type="ARBA" id="ARBA00026234"/>
    </source>
</evidence>
<reference evidence="4 5" key="1">
    <citation type="submission" date="2021-06" db="EMBL/GenBank/DDBJ databases">
        <title>Caerostris darwini draft genome.</title>
        <authorList>
            <person name="Kono N."/>
            <person name="Arakawa K."/>
        </authorList>
    </citation>
    <scope>NUCLEOTIDE SEQUENCE [LARGE SCALE GENOMIC DNA]</scope>
</reference>
<dbReference type="InterPro" id="IPR045291">
    <property type="entry name" value="Complex1_LYR_LYRM9"/>
</dbReference>
<dbReference type="InterPro" id="IPR008011">
    <property type="entry name" value="Complex1_LYR_dom"/>
</dbReference>
<dbReference type="PANTHER" id="PTHR47061:SF1">
    <property type="entry name" value="LYR MOTIF-CONTAINING PROTEIN 9"/>
    <property type="match status" value="1"/>
</dbReference>
<evidence type="ECO:0000313" key="5">
    <source>
        <dbReference type="Proteomes" id="UP001054837"/>
    </source>
</evidence>
<dbReference type="InterPro" id="IPR052151">
    <property type="entry name" value="Complex_I_LYR"/>
</dbReference>
<keyword evidence="5" id="KW-1185">Reference proteome</keyword>
<comment type="similarity">
    <text evidence="1">Belongs to the complex I LYR family. LYRM9 subfamily.</text>
</comment>
<dbReference type="Pfam" id="PF05347">
    <property type="entry name" value="Complex1_LYR"/>
    <property type="match status" value="1"/>
</dbReference>
<dbReference type="AlphaFoldDB" id="A0AAV4P077"/>
<dbReference type="Proteomes" id="UP001054837">
    <property type="component" value="Unassembled WGS sequence"/>
</dbReference>
<comment type="caution">
    <text evidence="4">The sequence shown here is derived from an EMBL/GenBank/DDBJ whole genome shotgun (WGS) entry which is preliminary data.</text>
</comment>
<feature type="domain" description="Complex 1 LYR protein" evidence="3">
    <location>
        <begin position="10"/>
        <end position="64"/>
    </location>
</feature>
<protein>
    <recommendedName>
        <fullName evidence="2">LYR motif-containing protein 9</fullName>
    </recommendedName>
</protein>
<gene>
    <name evidence="4" type="primary">LYRM9</name>
    <name evidence="4" type="ORF">CDAR_400851</name>
</gene>
<evidence type="ECO:0000313" key="4">
    <source>
        <dbReference type="EMBL" id="GIX90622.1"/>
    </source>
</evidence>
<evidence type="ECO:0000259" key="3">
    <source>
        <dbReference type="Pfam" id="PF05347"/>
    </source>
</evidence>
<dbReference type="EMBL" id="BPLQ01002261">
    <property type="protein sequence ID" value="GIX90622.1"/>
    <property type="molecule type" value="Genomic_DNA"/>
</dbReference>
<accession>A0AAV4P077</accession>
<dbReference type="CDD" id="cd20269">
    <property type="entry name" value="Complex1_LYR_LYRM9"/>
    <property type="match status" value="1"/>
</dbReference>
<name>A0AAV4P077_9ARAC</name>
<sequence length="76" mass="9122">MSMNKIVTNPLHLYRHLLRKCKKLPVNVQDHYRHHLRQSFNSHLDEADPVRVKQIISRAIEDADWILKKYSKRSGF</sequence>
<organism evidence="4 5">
    <name type="scientific">Caerostris darwini</name>
    <dbReference type="NCBI Taxonomy" id="1538125"/>
    <lineage>
        <taxon>Eukaryota</taxon>
        <taxon>Metazoa</taxon>
        <taxon>Ecdysozoa</taxon>
        <taxon>Arthropoda</taxon>
        <taxon>Chelicerata</taxon>
        <taxon>Arachnida</taxon>
        <taxon>Araneae</taxon>
        <taxon>Araneomorphae</taxon>
        <taxon>Entelegynae</taxon>
        <taxon>Araneoidea</taxon>
        <taxon>Araneidae</taxon>
        <taxon>Caerostris</taxon>
    </lineage>
</organism>
<dbReference type="PANTHER" id="PTHR47061">
    <property type="entry name" value="LYR MOTIF-CONTAINING PROTEIN 9"/>
    <property type="match status" value="1"/>
</dbReference>
<proteinExistence type="inferred from homology"/>